<sequence>MTVGVLDAFLATWSRARAAFGDGAPQDGSAYDQSPALLELRDEVAGAGPGQHWRGPGSDAYGHANDKQAGVLGEAARLDRRLRAEVDKSAEVVAAGRRELDGVRQWVLDAASEVPQTAEGERMLYPVVSRGFAEIVEILERSAADMRSISTRIGGIGAQYQALGGDVKLGTGDGVGQPQIPSSSADKPTNTRG</sequence>
<organism evidence="1 2">
    <name type="scientific">Mycolicibacterium parafortuitum</name>
    <name type="common">Mycobacterium parafortuitum</name>
    <dbReference type="NCBI Taxonomy" id="39692"/>
    <lineage>
        <taxon>Bacteria</taxon>
        <taxon>Bacillati</taxon>
        <taxon>Actinomycetota</taxon>
        <taxon>Actinomycetes</taxon>
        <taxon>Mycobacteriales</taxon>
        <taxon>Mycobacteriaceae</taxon>
        <taxon>Mycolicibacterium</taxon>
    </lineage>
</organism>
<name>A0ACC6MG56_MYCPF</name>
<dbReference type="Proteomes" id="UP001289645">
    <property type="component" value="Unassembled WGS sequence"/>
</dbReference>
<accession>A0ACC6MG56</accession>
<dbReference type="EMBL" id="JAOXLN010000010">
    <property type="protein sequence ID" value="MDZ5085929.1"/>
    <property type="molecule type" value="Genomic_DNA"/>
</dbReference>
<reference evidence="1 2" key="1">
    <citation type="journal article" date="2021" name="Chemosphere">
        <title>Bioballs carrying a syntrophic Rhodococcus and Mycolicibacterium consortium for simultaneous sorption and biodegradation of fuel oil in contaminated freshwater.</title>
        <authorList>
            <person name="Naloka K."/>
            <person name="Polrit D."/>
            <person name="Muangchinda C."/>
            <person name="Thoetkiattikul H."/>
            <person name="Pinyakong O."/>
        </authorList>
    </citation>
    <scope>NUCLEOTIDE SEQUENCE [LARGE SCALE GENOMIC DNA]</scope>
    <source>
        <strain evidence="1 2">J101</strain>
    </source>
</reference>
<comment type="caution">
    <text evidence="1">The sequence shown here is derived from an EMBL/GenBank/DDBJ whole genome shotgun (WGS) entry which is preliminary data.</text>
</comment>
<proteinExistence type="predicted"/>
<evidence type="ECO:0000313" key="2">
    <source>
        <dbReference type="Proteomes" id="UP001289645"/>
    </source>
</evidence>
<keyword evidence="2" id="KW-1185">Reference proteome</keyword>
<evidence type="ECO:0000313" key="1">
    <source>
        <dbReference type="EMBL" id="MDZ5085929.1"/>
    </source>
</evidence>
<protein>
    <submittedName>
        <fullName evidence="1">DUF4226 domain-containing protein</fullName>
    </submittedName>
</protein>
<gene>
    <name evidence="1" type="ORF">OHX15_11090</name>
</gene>